<evidence type="ECO:0000313" key="4">
    <source>
        <dbReference type="Proteomes" id="UP000288216"/>
    </source>
</evidence>
<organism evidence="3 4">
    <name type="scientific">Scyliorhinus torazame</name>
    <name type="common">Cloudy catshark</name>
    <name type="synonym">Catulus torazame</name>
    <dbReference type="NCBI Taxonomy" id="75743"/>
    <lineage>
        <taxon>Eukaryota</taxon>
        <taxon>Metazoa</taxon>
        <taxon>Chordata</taxon>
        <taxon>Craniata</taxon>
        <taxon>Vertebrata</taxon>
        <taxon>Chondrichthyes</taxon>
        <taxon>Elasmobranchii</taxon>
        <taxon>Galeomorphii</taxon>
        <taxon>Galeoidea</taxon>
        <taxon>Carcharhiniformes</taxon>
        <taxon>Scyliorhinidae</taxon>
        <taxon>Scyliorhinus</taxon>
    </lineage>
</organism>
<dbReference type="EMBL" id="BFAA01004780">
    <property type="protein sequence ID" value="GCB70823.1"/>
    <property type="molecule type" value="Genomic_DNA"/>
</dbReference>
<keyword evidence="4" id="KW-1185">Reference proteome</keyword>
<dbReference type="InterPro" id="IPR002048">
    <property type="entry name" value="EF_hand_dom"/>
</dbReference>
<dbReference type="SUPFAM" id="SSF47473">
    <property type="entry name" value="EF-hand"/>
    <property type="match status" value="1"/>
</dbReference>
<dbReference type="PANTHER" id="PTHR22772">
    <property type="entry name" value="NOVEL ZZ TYPE ZINC FINGER DOMAIN CONTAINING PROTEIN"/>
    <property type="match status" value="1"/>
</dbReference>
<comment type="caution">
    <text evidence="3">The sequence shown here is derived from an EMBL/GenBank/DDBJ whole genome shotgun (WGS) entry which is preliminary data.</text>
</comment>
<protein>
    <recommendedName>
        <fullName evidence="2">EF-hand domain-containing protein</fullName>
    </recommendedName>
</protein>
<dbReference type="GO" id="GO:0005509">
    <property type="term" value="F:calcium ion binding"/>
    <property type="evidence" value="ECO:0007669"/>
    <property type="project" value="InterPro"/>
</dbReference>
<feature type="non-terminal residue" evidence="3">
    <location>
        <position position="187"/>
    </location>
</feature>
<dbReference type="PANTHER" id="PTHR22772:SF4">
    <property type="entry name" value="ZINC FINGER ZZ-TYPE AND EF-HAND DOMAIN-CONTAINING PROTEIN 1"/>
    <property type="match status" value="1"/>
</dbReference>
<feature type="compositionally biased region" description="Acidic residues" evidence="1">
    <location>
        <begin position="13"/>
        <end position="23"/>
    </location>
</feature>
<dbReference type="PROSITE" id="PS50222">
    <property type="entry name" value="EF_HAND_2"/>
    <property type="match status" value="1"/>
</dbReference>
<feature type="domain" description="EF-hand" evidence="2">
    <location>
        <begin position="132"/>
        <end position="167"/>
    </location>
</feature>
<dbReference type="OrthoDB" id="661148at2759"/>
<dbReference type="STRING" id="75743.A0A401PCG6"/>
<feature type="region of interest" description="Disordered" evidence="1">
    <location>
        <begin position="1"/>
        <end position="69"/>
    </location>
</feature>
<dbReference type="Gene3D" id="1.10.238.10">
    <property type="entry name" value="EF-hand"/>
    <property type="match status" value="1"/>
</dbReference>
<evidence type="ECO:0000256" key="1">
    <source>
        <dbReference type="SAM" id="MobiDB-lite"/>
    </source>
</evidence>
<dbReference type="InterPro" id="IPR040099">
    <property type="entry name" value="ZZEF1"/>
</dbReference>
<evidence type="ECO:0000313" key="3">
    <source>
        <dbReference type="EMBL" id="GCB70823.1"/>
    </source>
</evidence>
<proteinExistence type="predicted"/>
<accession>A0A401PCG6</accession>
<dbReference type="Proteomes" id="UP000288216">
    <property type="component" value="Unassembled WGS sequence"/>
</dbReference>
<gene>
    <name evidence="3" type="ORF">scyTo_0010862</name>
</gene>
<dbReference type="InterPro" id="IPR011992">
    <property type="entry name" value="EF-hand-dom_pair"/>
</dbReference>
<sequence>MGNTESGGAEQPECAEEEDEEGQDAERGSAKAGFPAPGSALGPDGGPEQAEGAGGGSGPTSGLSLNCGPSPDILFQHHRLREAAAKVRDEVAENVVQQHHSHLIRWLEERLARGEETIRMAQFCDLLSTRFAIKEECEEAFAQFDAEGDGTVAVENMLESLKTSGGANLQGELSHVIRQLQGCSLTP</sequence>
<reference evidence="3 4" key="1">
    <citation type="journal article" date="2018" name="Nat. Ecol. Evol.">
        <title>Shark genomes provide insights into elasmobranch evolution and the origin of vertebrates.</title>
        <authorList>
            <person name="Hara Y"/>
            <person name="Yamaguchi K"/>
            <person name="Onimaru K"/>
            <person name="Kadota M"/>
            <person name="Koyanagi M"/>
            <person name="Keeley SD"/>
            <person name="Tatsumi K"/>
            <person name="Tanaka K"/>
            <person name="Motone F"/>
            <person name="Kageyama Y"/>
            <person name="Nozu R"/>
            <person name="Adachi N"/>
            <person name="Nishimura O"/>
            <person name="Nakagawa R"/>
            <person name="Tanegashima C"/>
            <person name="Kiyatake I"/>
            <person name="Matsumoto R"/>
            <person name="Murakumo K"/>
            <person name="Nishida K"/>
            <person name="Terakita A"/>
            <person name="Kuratani S"/>
            <person name="Sato K"/>
            <person name="Hyodo S Kuraku.S."/>
        </authorList>
    </citation>
    <scope>NUCLEOTIDE SEQUENCE [LARGE SCALE GENOMIC DNA]</scope>
</reference>
<dbReference type="AlphaFoldDB" id="A0A401PCG6"/>
<evidence type="ECO:0000259" key="2">
    <source>
        <dbReference type="PROSITE" id="PS50222"/>
    </source>
</evidence>
<name>A0A401PCG6_SCYTO</name>